<dbReference type="InterPro" id="IPR052057">
    <property type="entry name" value="IS150/IS1296_orfA-like"/>
</dbReference>
<feature type="domain" description="Insertion element IS150 protein InsJ-like helix-turn-helix" evidence="2">
    <location>
        <begin position="27"/>
        <end position="65"/>
    </location>
</feature>
<accession>A0A806JC61</accession>
<comment type="similarity">
    <text evidence="1">Belongs to the IS150/IS1296 orfA family.</text>
</comment>
<proteinExistence type="inferred from homology"/>
<evidence type="ECO:0000313" key="3">
    <source>
        <dbReference type="EMBL" id="AGO17108.1"/>
    </source>
</evidence>
<dbReference type="Pfam" id="PF13518">
    <property type="entry name" value="HTH_28"/>
    <property type="match status" value="1"/>
</dbReference>
<reference evidence="3 4" key="1">
    <citation type="journal article" date="2013" name="PLoS ONE">
        <title>Complete Genome Analysis of a Haemophilus parasuis Serovar 12 Strain from China.</title>
        <authorList>
            <person name="Li Y."/>
            <person name="Kwok A.H."/>
            <person name="Jiang J."/>
            <person name="Zou Y."/>
            <person name="Zheng F."/>
            <person name="Chen P."/>
            <person name="Hou C."/>
            <person name="Leung F.C."/>
            <person name="Jiang P."/>
        </authorList>
    </citation>
    <scope>NUCLEOTIDE SEQUENCE [LARGE SCALE GENOMIC DNA]</scope>
    <source>
        <strain evidence="3 4">ZJ0906</strain>
    </source>
</reference>
<dbReference type="Proteomes" id="UP000014672">
    <property type="component" value="Chromosome"/>
</dbReference>
<protein>
    <recommendedName>
        <fullName evidence="2">Insertion element IS150 protein InsJ-like helix-turn-helix domain-containing protein</fullName>
    </recommendedName>
</protein>
<dbReference type="PANTHER" id="PTHR33795:SF1">
    <property type="entry name" value="INSERTION ELEMENT IS150 PROTEIN INSJ"/>
    <property type="match status" value="1"/>
</dbReference>
<dbReference type="InterPro" id="IPR009057">
    <property type="entry name" value="Homeodomain-like_sf"/>
</dbReference>
<evidence type="ECO:0000259" key="2">
    <source>
        <dbReference type="Pfam" id="PF13518"/>
    </source>
</evidence>
<dbReference type="EMBL" id="CP005384">
    <property type="protein sequence ID" value="AGO17108.1"/>
    <property type="molecule type" value="Genomic_DNA"/>
</dbReference>
<dbReference type="SUPFAM" id="SSF46689">
    <property type="entry name" value="Homeodomain-like"/>
    <property type="match status" value="1"/>
</dbReference>
<gene>
    <name evidence="3" type="ORF">K756_10005</name>
</gene>
<organism evidence="3 4">
    <name type="scientific">Glaesserella parasuis ZJ0906</name>
    <dbReference type="NCBI Taxonomy" id="1322346"/>
    <lineage>
        <taxon>Bacteria</taxon>
        <taxon>Pseudomonadati</taxon>
        <taxon>Pseudomonadota</taxon>
        <taxon>Gammaproteobacteria</taxon>
        <taxon>Pasteurellales</taxon>
        <taxon>Pasteurellaceae</taxon>
        <taxon>Glaesserella</taxon>
    </lineage>
</organism>
<sequence length="67" mass="8190">MICTPKVGLNNQLIKVQIFMAKYTQSFKQQVIEFYLQHNKNRSLTRQHFQVKETILRYWINQYNHTS</sequence>
<dbReference type="AlphaFoldDB" id="A0A806JC61"/>
<name>A0A806JC61_GLAPU</name>
<evidence type="ECO:0000256" key="1">
    <source>
        <dbReference type="ARBA" id="ARBA00038232"/>
    </source>
</evidence>
<evidence type="ECO:0000313" key="4">
    <source>
        <dbReference type="Proteomes" id="UP000014672"/>
    </source>
</evidence>
<dbReference type="Gene3D" id="1.10.10.60">
    <property type="entry name" value="Homeodomain-like"/>
    <property type="match status" value="1"/>
</dbReference>
<dbReference type="KEGG" id="hpaz:K756_10005"/>
<dbReference type="PANTHER" id="PTHR33795">
    <property type="entry name" value="INSERTION ELEMENT IS150 PROTEIN INSJ"/>
    <property type="match status" value="1"/>
</dbReference>
<dbReference type="InterPro" id="IPR055247">
    <property type="entry name" value="InsJ-like_HTH"/>
</dbReference>